<dbReference type="PANTHER" id="PTHR37535">
    <property type="entry name" value="FLUG DOMAIN PROTEIN"/>
    <property type="match status" value="1"/>
</dbReference>
<dbReference type="Proteomes" id="UP000541154">
    <property type="component" value="Unassembled WGS sequence"/>
</dbReference>
<evidence type="ECO:0000313" key="3">
    <source>
        <dbReference type="Proteomes" id="UP000541154"/>
    </source>
</evidence>
<reference evidence="2 3" key="1">
    <citation type="submission" date="2019-04" db="EMBL/GenBank/DDBJ databases">
        <title>Aspergillus burnettii sp. nov., novel species from soil in southeast Queensland.</title>
        <authorList>
            <person name="Gilchrist C.L.M."/>
            <person name="Pitt J.I."/>
            <person name="Lange L."/>
            <person name="Lacey H.J."/>
            <person name="Vuong D."/>
            <person name="Midgley D.J."/>
            <person name="Greenfield P."/>
            <person name="Bradbury M."/>
            <person name="Lacey E."/>
            <person name="Busk P.K."/>
            <person name="Pilgaard B."/>
            <person name="Chooi Y.H."/>
            <person name="Piggott A.M."/>
        </authorList>
    </citation>
    <scope>NUCLEOTIDE SEQUENCE [LARGE SCALE GENOMIC DNA]</scope>
    <source>
        <strain evidence="2 3">FRR 5400</strain>
    </source>
</reference>
<evidence type="ECO:0000313" key="2">
    <source>
        <dbReference type="EMBL" id="KAF5860326.1"/>
    </source>
</evidence>
<sequence length="252" mass="28765">ACIVTAPSQEVPLLLNLLIFFLPLASADRAFRDYKSADDVLDRVDLLSTSLKKSDHKSIDIVHFKPEILNMPVFRPRDEQNIATATGRSRGADAFGKMFTALGHRAGYPDNITVRACRRSALMETDKNHSETAHIKFSGQLKRDIYGKSYVYRVAEVDGAASFLGIVSRHDHIENNCSMGARRNPRLYQCLPAKEKLKFQDREDIVRLDTDIQSLKTRLMGLNTAEVRPIQQRQRHLETQRQRLYLEELARL</sequence>
<feature type="chain" id="PRO_5034003503" evidence="1">
    <location>
        <begin position="28"/>
        <end position="252"/>
    </location>
</feature>
<protein>
    <submittedName>
        <fullName evidence="2">Uncharacterized protein</fullName>
    </submittedName>
</protein>
<keyword evidence="3" id="KW-1185">Reference proteome</keyword>
<name>A0A8H6E5L7_PETAA</name>
<accession>A0A8H6E5L7</accession>
<gene>
    <name evidence="2" type="ORF">ETB97_001746</name>
</gene>
<feature type="non-terminal residue" evidence="2">
    <location>
        <position position="1"/>
    </location>
</feature>
<dbReference type="PANTHER" id="PTHR37535:SF3">
    <property type="entry name" value="FLUG DOMAIN-CONTAINING PROTEIN"/>
    <property type="match status" value="1"/>
</dbReference>
<dbReference type="EMBL" id="SPNV01000134">
    <property type="protein sequence ID" value="KAF5860326.1"/>
    <property type="molecule type" value="Genomic_DNA"/>
</dbReference>
<dbReference type="AlphaFoldDB" id="A0A8H6E5L7"/>
<feature type="signal peptide" evidence="1">
    <location>
        <begin position="1"/>
        <end position="27"/>
    </location>
</feature>
<keyword evidence="1" id="KW-0732">Signal</keyword>
<organism evidence="2 3">
    <name type="scientific">Petromyces alliaceus</name>
    <name type="common">Aspergillus alliaceus</name>
    <dbReference type="NCBI Taxonomy" id="209559"/>
    <lineage>
        <taxon>Eukaryota</taxon>
        <taxon>Fungi</taxon>
        <taxon>Dikarya</taxon>
        <taxon>Ascomycota</taxon>
        <taxon>Pezizomycotina</taxon>
        <taxon>Eurotiomycetes</taxon>
        <taxon>Eurotiomycetidae</taxon>
        <taxon>Eurotiales</taxon>
        <taxon>Aspergillaceae</taxon>
        <taxon>Aspergillus</taxon>
        <taxon>Aspergillus subgen. Circumdati</taxon>
    </lineage>
</organism>
<dbReference type="Pfam" id="PF11917">
    <property type="entry name" value="DUF3435"/>
    <property type="match status" value="1"/>
</dbReference>
<dbReference type="InterPro" id="IPR021842">
    <property type="entry name" value="DUF3435"/>
</dbReference>
<comment type="caution">
    <text evidence="2">The sequence shown here is derived from an EMBL/GenBank/DDBJ whole genome shotgun (WGS) entry which is preliminary data.</text>
</comment>
<evidence type="ECO:0000256" key="1">
    <source>
        <dbReference type="SAM" id="SignalP"/>
    </source>
</evidence>
<proteinExistence type="predicted"/>